<dbReference type="FunFam" id="1.10.287.950:FF:000001">
    <property type="entry name" value="Methyl-accepting chemotaxis sensory transducer"/>
    <property type="match status" value="1"/>
</dbReference>
<evidence type="ECO:0000313" key="11">
    <source>
        <dbReference type="EMBL" id="KPQ27128.1"/>
    </source>
</evidence>
<dbReference type="GO" id="GO:0007165">
    <property type="term" value="P:signal transduction"/>
    <property type="evidence" value="ECO:0007669"/>
    <property type="project" value="UniProtKB-KW"/>
</dbReference>
<keyword evidence="2" id="KW-0145">Chemotaxis</keyword>
<evidence type="ECO:0000256" key="3">
    <source>
        <dbReference type="ARBA" id="ARBA00022692"/>
    </source>
</evidence>
<dbReference type="SMART" id="SM00283">
    <property type="entry name" value="MA"/>
    <property type="match status" value="1"/>
</dbReference>
<evidence type="ECO:0000259" key="10">
    <source>
        <dbReference type="PROSITE" id="PS50111"/>
    </source>
</evidence>
<evidence type="ECO:0000256" key="1">
    <source>
        <dbReference type="ARBA" id="ARBA00004141"/>
    </source>
</evidence>
<dbReference type="InterPro" id="IPR024478">
    <property type="entry name" value="HlyB_4HB_MCP"/>
</dbReference>
<comment type="subcellular location">
    <subcellularLocation>
        <location evidence="1">Membrane</location>
        <topology evidence="1">Multi-pass membrane protein</topology>
    </subcellularLocation>
</comment>
<dbReference type="Pfam" id="PF00015">
    <property type="entry name" value="MCPsignal"/>
    <property type="match status" value="1"/>
</dbReference>
<dbReference type="InterPro" id="IPR047347">
    <property type="entry name" value="YvaQ-like_sensor"/>
</dbReference>
<dbReference type="GO" id="GO:0016020">
    <property type="term" value="C:membrane"/>
    <property type="evidence" value="ECO:0007669"/>
    <property type="project" value="UniProtKB-SubCell"/>
</dbReference>
<feature type="transmembrane region" description="Helical" evidence="9">
    <location>
        <begin position="12"/>
        <end position="29"/>
    </location>
</feature>
<dbReference type="PANTHER" id="PTHR32089">
    <property type="entry name" value="METHYL-ACCEPTING CHEMOTAXIS PROTEIN MCPB"/>
    <property type="match status" value="1"/>
</dbReference>
<keyword evidence="5 9" id="KW-0472">Membrane</keyword>
<keyword evidence="3 9" id="KW-0812">Transmembrane</keyword>
<dbReference type="STRING" id="1305731.GCA_000934705_03106"/>
<keyword evidence="6 8" id="KW-0807">Transducer</keyword>
<reference evidence="11 12" key="1">
    <citation type="submission" date="2015-09" db="EMBL/GenBank/DDBJ databases">
        <title>Identification and resolution of microdiversity through metagenomic sequencing of parallel consortia.</title>
        <authorList>
            <person name="Nelson W.C."/>
            <person name="Romine M.F."/>
            <person name="Lindemann S.R."/>
        </authorList>
    </citation>
    <scope>NUCLEOTIDE SEQUENCE [LARGE SCALE GENOMIC DNA]</scope>
    <source>
        <strain evidence="11">HL-55</strain>
    </source>
</reference>
<evidence type="ECO:0000256" key="6">
    <source>
        <dbReference type="ARBA" id="ARBA00023224"/>
    </source>
</evidence>
<evidence type="ECO:0000256" key="4">
    <source>
        <dbReference type="ARBA" id="ARBA00022989"/>
    </source>
</evidence>
<dbReference type="PRINTS" id="PR00260">
    <property type="entry name" value="CHEMTRNSDUCR"/>
</dbReference>
<evidence type="ECO:0000256" key="5">
    <source>
        <dbReference type="ARBA" id="ARBA00023136"/>
    </source>
</evidence>
<evidence type="ECO:0000256" key="7">
    <source>
        <dbReference type="ARBA" id="ARBA00029447"/>
    </source>
</evidence>
<proteinExistence type="inferred from homology"/>
<evidence type="ECO:0000256" key="2">
    <source>
        <dbReference type="ARBA" id="ARBA00022500"/>
    </source>
</evidence>
<dbReference type="PROSITE" id="PS50111">
    <property type="entry name" value="CHEMOTAXIS_TRANSDUC_2"/>
    <property type="match status" value="1"/>
</dbReference>
<dbReference type="EMBL" id="LJZQ01000035">
    <property type="protein sequence ID" value="KPQ27128.1"/>
    <property type="molecule type" value="Genomic_DNA"/>
</dbReference>
<dbReference type="Pfam" id="PF12729">
    <property type="entry name" value="4HB_MCP_1"/>
    <property type="match status" value="1"/>
</dbReference>
<dbReference type="OrthoDB" id="2489132at2"/>
<dbReference type="PATRIC" id="fig|1305731.5.peg.2006"/>
<dbReference type="CDD" id="cd11386">
    <property type="entry name" value="MCP_signal"/>
    <property type="match status" value="1"/>
</dbReference>
<feature type="domain" description="Methyl-accepting transducer" evidence="10">
    <location>
        <begin position="273"/>
        <end position="509"/>
    </location>
</feature>
<accession>A0A0P7Z5C2</accession>
<dbReference type="CDD" id="cd19411">
    <property type="entry name" value="MCP2201-like_sensor"/>
    <property type="match status" value="1"/>
</dbReference>
<comment type="similarity">
    <text evidence="7">Belongs to the methyl-accepting chemotaxis (MCP) protein family.</text>
</comment>
<dbReference type="InterPro" id="IPR004090">
    <property type="entry name" value="Chemotax_Me-accpt_rcpt"/>
</dbReference>
<dbReference type="SUPFAM" id="SSF58104">
    <property type="entry name" value="Methyl-accepting chemotaxis protein (MCP) signaling domain"/>
    <property type="match status" value="1"/>
</dbReference>
<keyword evidence="4 9" id="KW-1133">Transmembrane helix</keyword>
<evidence type="ECO:0000313" key="12">
    <source>
        <dbReference type="Proteomes" id="UP000050416"/>
    </source>
</evidence>
<dbReference type="InterPro" id="IPR004089">
    <property type="entry name" value="MCPsignal_dom"/>
</dbReference>
<organism evidence="11 12">
    <name type="scientific">Marinobacter excellens HL-55</name>
    <dbReference type="NCBI Taxonomy" id="1305731"/>
    <lineage>
        <taxon>Bacteria</taxon>
        <taxon>Pseudomonadati</taxon>
        <taxon>Pseudomonadota</taxon>
        <taxon>Gammaproteobacteria</taxon>
        <taxon>Pseudomonadales</taxon>
        <taxon>Marinobacteraceae</taxon>
        <taxon>Marinobacter</taxon>
    </lineage>
</organism>
<dbReference type="AlphaFoldDB" id="A0A0P7Z5C2"/>
<feature type="transmembrane region" description="Helical" evidence="9">
    <location>
        <begin position="193"/>
        <end position="214"/>
    </location>
</feature>
<name>A0A0P7Z5C2_9GAMM</name>
<dbReference type="GO" id="GO:0004888">
    <property type="term" value="F:transmembrane signaling receptor activity"/>
    <property type="evidence" value="ECO:0007669"/>
    <property type="project" value="InterPro"/>
</dbReference>
<gene>
    <name evidence="11" type="primary">mcp-15</name>
    <name evidence="11" type="ORF">HLUCCX14_16120</name>
</gene>
<evidence type="ECO:0000256" key="9">
    <source>
        <dbReference type="SAM" id="Phobius"/>
    </source>
</evidence>
<protein>
    <submittedName>
        <fullName evidence="11">Methyl-accepting chemotaxis protein</fullName>
    </submittedName>
</protein>
<dbReference type="Gene3D" id="1.10.287.950">
    <property type="entry name" value="Methyl-accepting chemotaxis protein"/>
    <property type="match status" value="1"/>
</dbReference>
<sequence>MSGPLTVAKRLALGFGLIVSLMVLISVVGNHQVGFIDRTLNLVNDGAALKQRYAINFRGSVHDRAISIRDAVLVSSDAERRRHLRDIDGLAAMYRENAENMAQLFRDQGASDEERRLLRAIESIERQTLELTDELMVLAGGNNREASRQFLLTQVSPAYSEWLASVNAFIDYQEGSIAADLDDVRTATSGFNVTILAITGFAVLFSVVIALVIIRKLKRILGAEPEAVAGVIRKLADGHLDQSLETRYPDSVMGALVDTIERLTGIIREVRSASEELSSASNQLESTSDNNSQQIRMQAAEAEQMATAVNQMAATVNEVAGFASNAATATRKADAEVETGNQVVKETAASITELADKLEEAAASVNRVSEDSSNIEKIIEVISGIAEQTNLLALNAAIEAARAGTHGRGFAVVADEVRSLASRTQDSTREIQDMIGRLQTGAGEAASEMERSRERARVTVEKTAEAETALIKIREEVASINDMNAQIASAAEEQSAVAEEVNRNIARIHDATLETSAGSEQVASSSRDLAVLAGQLRSRVSVFQLKN</sequence>
<evidence type="ECO:0000256" key="8">
    <source>
        <dbReference type="PROSITE-ProRule" id="PRU00284"/>
    </source>
</evidence>
<dbReference type="PANTHER" id="PTHR32089:SF120">
    <property type="entry name" value="METHYL-ACCEPTING CHEMOTAXIS PROTEIN TLPQ"/>
    <property type="match status" value="1"/>
</dbReference>
<dbReference type="Proteomes" id="UP000050416">
    <property type="component" value="Unassembled WGS sequence"/>
</dbReference>
<dbReference type="GO" id="GO:0006935">
    <property type="term" value="P:chemotaxis"/>
    <property type="evidence" value="ECO:0007669"/>
    <property type="project" value="UniProtKB-KW"/>
</dbReference>
<comment type="caution">
    <text evidence="11">The sequence shown here is derived from an EMBL/GenBank/DDBJ whole genome shotgun (WGS) entry which is preliminary data.</text>
</comment>